<dbReference type="EC" id="4.1.99.12" evidence="3"/>
<accession>A0A7X3CQJ9</accession>
<keyword evidence="5" id="KW-0479">Metal-binding</keyword>
<comment type="caution">
    <text evidence="6">The sequence shown here is derived from an EMBL/GenBank/DDBJ whole genome shotgun (WGS) entry which is preliminary data.</text>
</comment>
<evidence type="ECO:0000256" key="4">
    <source>
        <dbReference type="ARBA" id="ARBA00022619"/>
    </source>
</evidence>
<dbReference type="InterPro" id="IPR017945">
    <property type="entry name" value="DHBP_synth_RibB-like_a/b_dom"/>
</dbReference>
<dbReference type="GO" id="GO:0046872">
    <property type="term" value="F:metal ion binding"/>
    <property type="evidence" value="ECO:0007669"/>
    <property type="project" value="UniProtKB-KW"/>
</dbReference>
<sequence length="316" mass="35860">MGHKSGYQEGNGSNDKPLIIVDDVEQKTGYWMGAARYATPEQVNGMIKTGKGLVYVCITEEKAEQLNLPLMTSHGSSGSTKNFTVSVDYKTTSTGISAYERADTIKALADDATESLDYRRPGHIFPLVGKANGLLERQSIVEGVLELSEEISGQPVGYMCEILDDNGEIASITEIEQLARRHDVPIVWLSELIRKKLEEHCRLSMVRYAERETSGKPRKNYSEDQIVHFTDLLFVDYCEKQFGVNKGIYNTIESWFYKKGHVDIVERRKTVLRFLQFVDGSNRENNRKLKFGHRGLVPKLDEFTVNDLLNRRTLNL</sequence>
<dbReference type="Proteomes" id="UP000450917">
    <property type="component" value="Unassembled WGS sequence"/>
</dbReference>
<dbReference type="PANTHER" id="PTHR21327:SF18">
    <property type="entry name" value="3,4-DIHYDROXY-2-BUTANONE 4-PHOSPHATE SYNTHASE"/>
    <property type="match status" value="1"/>
</dbReference>
<protein>
    <recommendedName>
        <fullName evidence="3">3,4-dihydroxy-2-butanone-4-phosphate synthase</fullName>
        <ecNumber evidence="3">4.1.99.12</ecNumber>
    </recommendedName>
</protein>
<dbReference type="Gene3D" id="3.90.870.10">
    <property type="entry name" value="DHBP synthase"/>
    <property type="match status" value="1"/>
</dbReference>
<organism evidence="6 7">
    <name type="scientific">Paenibacillus validus</name>
    <dbReference type="NCBI Taxonomy" id="44253"/>
    <lineage>
        <taxon>Bacteria</taxon>
        <taxon>Bacillati</taxon>
        <taxon>Bacillota</taxon>
        <taxon>Bacilli</taxon>
        <taxon>Bacillales</taxon>
        <taxon>Paenibacillaceae</taxon>
        <taxon>Paenibacillus</taxon>
    </lineage>
</organism>
<evidence type="ECO:0000313" key="6">
    <source>
        <dbReference type="EMBL" id="MUG69247.1"/>
    </source>
</evidence>
<name>A0A7X3CQJ9_9BACL</name>
<keyword evidence="7" id="KW-1185">Reference proteome</keyword>
<dbReference type="PANTHER" id="PTHR21327">
    <property type="entry name" value="GTP CYCLOHYDROLASE II-RELATED"/>
    <property type="match status" value="1"/>
</dbReference>
<dbReference type="UniPathway" id="UPA00275">
    <property type="reaction ID" value="UER00399"/>
</dbReference>
<evidence type="ECO:0000256" key="3">
    <source>
        <dbReference type="ARBA" id="ARBA00012153"/>
    </source>
</evidence>
<dbReference type="GO" id="GO:0008686">
    <property type="term" value="F:3,4-dihydroxy-2-butanone-4-phosphate synthase activity"/>
    <property type="evidence" value="ECO:0007669"/>
    <property type="project" value="UniProtKB-EC"/>
</dbReference>
<evidence type="ECO:0000256" key="1">
    <source>
        <dbReference type="ARBA" id="ARBA00002284"/>
    </source>
</evidence>
<keyword evidence="4" id="KW-0686">Riboflavin biosynthesis</keyword>
<comment type="function">
    <text evidence="1">Catalyzes the conversion of D-ribulose 5-phosphate to formate and 3,4-dihydroxy-2-butanone 4-phosphate.</text>
</comment>
<dbReference type="Pfam" id="PF00926">
    <property type="entry name" value="DHBP_synthase"/>
    <property type="match status" value="1"/>
</dbReference>
<dbReference type="EMBL" id="WNZX01000001">
    <property type="protein sequence ID" value="MUG69247.1"/>
    <property type="molecule type" value="Genomic_DNA"/>
</dbReference>
<dbReference type="RefSeq" id="WP_155613794.1">
    <property type="nucleotide sequence ID" value="NZ_WNZX01000001.1"/>
</dbReference>
<reference evidence="6 7" key="1">
    <citation type="submission" date="2019-11" db="EMBL/GenBank/DDBJ databases">
        <title>Draft genome sequences of five Paenibacillus species of dairy origin.</title>
        <authorList>
            <person name="Olajide A.M."/>
            <person name="Chen S."/>
            <person name="Lapointe G."/>
        </authorList>
    </citation>
    <scope>NUCLEOTIDE SEQUENCE [LARGE SCALE GENOMIC DNA]</scope>
    <source>
        <strain evidence="6 7">2CS3</strain>
    </source>
</reference>
<dbReference type="InterPro" id="IPR000422">
    <property type="entry name" value="DHBP_synthase_RibB"/>
</dbReference>
<dbReference type="GO" id="GO:0009231">
    <property type="term" value="P:riboflavin biosynthetic process"/>
    <property type="evidence" value="ECO:0007669"/>
    <property type="project" value="UniProtKB-UniPathway"/>
</dbReference>
<dbReference type="SUPFAM" id="SSF55821">
    <property type="entry name" value="YrdC/RibB"/>
    <property type="match status" value="1"/>
</dbReference>
<proteinExistence type="predicted"/>
<dbReference type="GO" id="GO:0005829">
    <property type="term" value="C:cytosol"/>
    <property type="evidence" value="ECO:0007669"/>
    <property type="project" value="TreeGrafter"/>
</dbReference>
<dbReference type="AlphaFoldDB" id="A0A7X3CQJ9"/>
<comment type="pathway">
    <text evidence="2">Cofactor biosynthesis; riboflavin biosynthesis; 2-hydroxy-3-oxobutyl phosphate from D-ribulose 5-phosphate: step 1/1.</text>
</comment>
<evidence type="ECO:0000256" key="2">
    <source>
        <dbReference type="ARBA" id="ARBA00004904"/>
    </source>
</evidence>
<gene>
    <name evidence="6" type="ORF">GNP93_01010</name>
</gene>
<evidence type="ECO:0000256" key="5">
    <source>
        <dbReference type="ARBA" id="ARBA00022723"/>
    </source>
</evidence>
<evidence type="ECO:0000313" key="7">
    <source>
        <dbReference type="Proteomes" id="UP000450917"/>
    </source>
</evidence>